<dbReference type="EMBL" id="KI392311">
    <property type="protein sequence ID" value="ERN17732.1"/>
    <property type="molecule type" value="Genomic_DNA"/>
</dbReference>
<organism evidence="1 2">
    <name type="scientific">Amborella trichopoda</name>
    <dbReference type="NCBI Taxonomy" id="13333"/>
    <lineage>
        <taxon>Eukaryota</taxon>
        <taxon>Viridiplantae</taxon>
        <taxon>Streptophyta</taxon>
        <taxon>Embryophyta</taxon>
        <taxon>Tracheophyta</taxon>
        <taxon>Spermatophyta</taxon>
        <taxon>Magnoliopsida</taxon>
        <taxon>Amborellales</taxon>
        <taxon>Amborellaceae</taxon>
        <taxon>Amborella</taxon>
    </lineage>
</organism>
<evidence type="ECO:0000313" key="2">
    <source>
        <dbReference type="Proteomes" id="UP000017836"/>
    </source>
</evidence>
<sequence>MALTYPPVQQLTPIYSAAQPATLGSNPWVPFAQANTKYLSLEVLVKVMRTALQWIGAVPALL</sequence>
<keyword evidence="2" id="KW-1185">Reference proteome</keyword>
<dbReference type="Gramene" id="ERN17732">
    <property type="protein sequence ID" value="ERN17732"/>
    <property type="gene ID" value="AMTR_s00047p00063580"/>
</dbReference>
<dbReference type="Proteomes" id="UP000017836">
    <property type="component" value="Unassembled WGS sequence"/>
</dbReference>
<dbReference type="HOGENOM" id="CLU_2907083_0_0_1"/>
<dbReference type="AlphaFoldDB" id="U5D8I0"/>
<reference evidence="2" key="1">
    <citation type="journal article" date="2013" name="Science">
        <title>The Amborella genome and the evolution of flowering plants.</title>
        <authorList>
            <consortium name="Amborella Genome Project"/>
        </authorList>
    </citation>
    <scope>NUCLEOTIDE SEQUENCE [LARGE SCALE GENOMIC DNA]</scope>
</reference>
<name>U5D8I0_AMBTC</name>
<gene>
    <name evidence="1" type="ORF">AMTR_s00047p00063580</name>
</gene>
<protein>
    <submittedName>
        <fullName evidence="1">Uncharacterized protein</fullName>
    </submittedName>
</protein>
<evidence type="ECO:0000313" key="1">
    <source>
        <dbReference type="EMBL" id="ERN17732.1"/>
    </source>
</evidence>
<accession>U5D8I0</accession>
<proteinExistence type="predicted"/>